<dbReference type="STRING" id="51670.SAMN04488557_2983"/>
<gene>
    <name evidence="3" type="ORF">SAMN04488557_2983</name>
</gene>
<dbReference type="Proteomes" id="UP000199423">
    <property type="component" value="Unassembled WGS sequence"/>
</dbReference>
<sequence>MKPATRFFRSVGIASTVLLAATSASAHDGGKKPEKTTRHMTGSLEVCDFGSFFVGGVAKLTQYANSPTPATPTTPWQEVIIGQMYVQFMIPENQRGWPVIMVHGGGYSGSGVESTPDGHEGWFAYSVRNGNATYVVDQAGRGRSGFDRSMIHERIATNNLAGFPSLGTTSSSGIWTAWFGHLINGTDITTGTLIKHGEAGDPQCAADPAHCKFNPAHNFNEIDPDIQARVGAIGPPPNPANAKALALEHYKWAVPNTNSTLPGSVCTECSPNQNLAGDVTWSGQDLAKLVIKLGGAIIATHSQAGPIGHHAVRYLKAAGQLDSLKGLVTIDGVGTTLAQSGTSAADYKKIPYMALIPYYPGLATATYQANIDAINAAGGKADLVSLSNPIYKDRFKGVTHMMMMGQGHLDVFDVIQKWIGKNVPGSSKKVACARPNSRGDVDDDGDHHDHRDHRH</sequence>
<dbReference type="SUPFAM" id="SSF53474">
    <property type="entry name" value="alpha/beta-Hydrolases"/>
    <property type="match status" value="2"/>
</dbReference>
<dbReference type="RefSeq" id="WP_143117840.1">
    <property type="nucleotide sequence ID" value="NZ_FPCH01000003.1"/>
</dbReference>
<evidence type="ECO:0008006" key="5">
    <source>
        <dbReference type="Google" id="ProtNLM"/>
    </source>
</evidence>
<accession>A0A1I7NR60</accession>
<dbReference type="OrthoDB" id="7820973at2"/>
<dbReference type="Gene3D" id="3.40.50.1820">
    <property type="entry name" value="alpha/beta hydrolase"/>
    <property type="match status" value="1"/>
</dbReference>
<feature type="chain" id="PRO_5011533720" description="Alpha/beta hydrolase family protein" evidence="2">
    <location>
        <begin position="27"/>
        <end position="455"/>
    </location>
</feature>
<evidence type="ECO:0000313" key="3">
    <source>
        <dbReference type="EMBL" id="SFV37082.1"/>
    </source>
</evidence>
<reference evidence="4" key="1">
    <citation type="submission" date="2016-10" db="EMBL/GenBank/DDBJ databases">
        <authorList>
            <person name="Varghese N."/>
            <person name="Submissions S."/>
        </authorList>
    </citation>
    <scope>NUCLEOTIDE SEQUENCE [LARGE SCALE GENOMIC DNA]</scope>
    <source>
        <strain evidence="4">DSM 1565</strain>
    </source>
</reference>
<dbReference type="AlphaFoldDB" id="A0A1I7NR60"/>
<organism evidence="3 4">
    <name type="scientific">Hyphomicrobium facile</name>
    <dbReference type="NCBI Taxonomy" id="51670"/>
    <lineage>
        <taxon>Bacteria</taxon>
        <taxon>Pseudomonadati</taxon>
        <taxon>Pseudomonadota</taxon>
        <taxon>Alphaproteobacteria</taxon>
        <taxon>Hyphomicrobiales</taxon>
        <taxon>Hyphomicrobiaceae</taxon>
        <taxon>Hyphomicrobium</taxon>
    </lineage>
</organism>
<name>A0A1I7NR60_9HYPH</name>
<evidence type="ECO:0000256" key="1">
    <source>
        <dbReference type="SAM" id="MobiDB-lite"/>
    </source>
</evidence>
<feature type="region of interest" description="Disordered" evidence="1">
    <location>
        <begin position="425"/>
        <end position="455"/>
    </location>
</feature>
<evidence type="ECO:0000256" key="2">
    <source>
        <dbReference type="SAM" id="SignalP"/>
    </source>
</evidence>
<dbReference type="InterPro" id="IPR029058">
    <property type="entry name" value="AB_hydrolase_fold"/>
</dbReference>
<keyword evidence="2" id="KW-0732">Signal</keyword>
<feature type="signal peptide" evidence="2">
    <location>
        <begin position="1"/>
        <end position="26"/>
    </location>
</feature>
<feature type="compositionally biased region" description="Basic and acidic residues" evidence="1">
    <location>
        <begin position="437"/>
        <end position="449"/>
    </location>
</feature>
<dbReference type="EMBL" id="FPCH01000003">
    <property type="protein sequence ID" value="SFV37082.1"/>
    <property type="molecule type" value="Genomic_DNA"/>
</dbReference>
<proteinExistence type="predicted"/>
<protein>
    <recommendedName>
        <fullName evidence="5">Alpha/beta hydrolase family protein</fullName>
    </recommendedName>
</protein>
<evidence type="ECO:0000313" key="4">
    <source>
        <dbReference type="Proteomes" id="UP000199423"/>
    </source>
</evidence>
<keyword evidence="4" id="KW-1185">Reference proteome</keyword>